<keyword evidence="6" id="KW-1185">Reference proteome</keyword>
<name>A0ABX8ZNF5_9SPHN</name>
<dbReference type="InterPro" id="IPR000644">
    <property type="entry name" value="CBS_dom"/>
</dbReference>
<dbReference type="PROSITE" id="PS51371">
    <property type="entry name" value="CBS"/>
    <property type="match status" value="2"/>
</dbReference>
<evidence type="ECO:0000259" key="3">
    <source>
        <dbReference type="PROSITE" id="PS50042"/>
    </source>
</evidence>
<dbReference type="InterPro" id="IPR051257">
    <property type="entry name" value="Diverse_CBS-Domain"/>
</dbReference>
<dbReference type="InterPro" id="IPR014710">
    <property type="entry name" value="RmlC-like_jellyroll"/>
</dbReference>
<evidence type="ECO:0000259" key="4">
    <source>
        <dbReference type="PROSITE" id="PS51371"/>
    </source>
</evidence>
<feature type="domain" description="Cyclic nucleotide-binding" evidence="3">
    <location>
        <begin position="17"/>
        <end position="133"/>
    </location>
</feature>
<sequence length="620" mass="68227">MNSELASIETFLKTVPPLDRLDGERIAALARKISVRYFRAGQTILEAGSHNEHLFIIRSGAVELRLAGEDLTARMELGGLFAYPSLLRGGEVRNTTVALEDTLAYLLPAAEFHRLRDGSREVRDFFAENESERLRSAVRDLSQKRSNILEETSIAGLQRHRPPVSCQPEDRIADAAKTMSEHNVSTLAVCENERICGILTDKDLRNRVVAARIDLDTPVSEVMTPDPVLLPETASLSEAMARMTAGGFRHVPVVSAEGDLRSILSATDILAFLGDSTIDTGTKVAKARNREALIAAAQSIPEGFARMESSGFHASHVMRFTSALGEAVHRRAAELAEIELGPPPCPYALLVFGSLARGEQLVGSDQDNGLILSDDVDAAGERYFEAFGKWLSDLLHECGFVYCKGGIMAKNAAQRLTLSGWRDRFGQWISEPDEDRILRATIFFDMRVVSGNIELARQLRDDVRQKAKSNSLFLSYLARDAQRTRIPLGIFRNLVLEKSSDGQKVFDAKKQAILPIIDIARALSLAEGSPAVGTLERLEWLAETGHMARSDADSLRDAMLFVNELRIAHHAEQLRSGKDPDNAIAPGELSPLERDYLKDSFSVIRDGLESVKRNMAGGIV</sequence>
<dbReference type="InterPro" id="IPR005105">
    <property type="entry name" value="GlnD_Uridyltrans_N"/>
</dbReference>
<accession>A0ABX8ZNF5</accession>
<dbReference type="InterPro" id="IPR000595">
    <property type="entry name" value="cNMP-bd_dom"/>
</dbReference>
<dbReference type="PANTHER" id="PTHR43080">
    <property type="entry name" value="CBS DOMAIN-CONTAINING PROTEIN CBSX3, MITOCHONDRIAL"/>
    <property type="match status" value="1"/>
</dbReference>
<dbReference type="Pfam" id="PF03445">
    <property type="entry name" value="DUF294"/>
    <property type="match status" value="1"/>
</dbReference>
<proteinExistence type="predicted"/>
<feature type="domain" description="CBS" evidence="4">
    <location>
        <begin position="223"/>
        <end position="280"/>
    </location>
</feature>
<dbReference type="InterPro" id="IPR046342">
    <property type="entry name" value="CBS_dom_sf"/>
</dbReference>
<keyword evidence="1 2" id="KW-0129">CBS domain</keyword>
<reference evidence="5 6" key="1">
    <citation type="submission" date="2021-08" db="EMBL/GenBank/DDBJ databases">
        <title>Comparative Genomics Analysis of the Genus Qipengyuania Reveals Extensive Genetic Diversity and Metabolic Versatility, Including the Description of Fifteen Novel Species.</title>
        <authorList>
            <person name="Liu Y."/>
        </authorList>
    </citation>
    <scope>NUCLEOTIDE SEQUENCE [LARGE SCALE GENOMIC DNA]</scope>
    <source>
        <strain evidence="5 6">1NDH13</strain>
    </source>
</reference>
<dbReference type="InterPro" id="IPR018821">
    <property type="entry name" value="DUF294_put_nucleoTrafse_sb-bd"/>
</dbReference>
<feature type="domain" description="CBS" evidence="4">
    <location>
        <begin position="159"/>
        <end position="215"/>
    </location>
</feature>
<dbReference type="EMBL" id="CP081295">
    <property type="protein sequence ID" value="QZD90551.1"/>
    <property type="molecule type" value="Genomic_DNA"/>
</dbReference>
<dbReference type="SUPFAM" id="SSF51206">
    <property type="entry name" value="cAMP-binding domain-like"/>
    <property type="match status" value="1"/>
</dbReference>
<dbReference type="Pfam" id="PF00571">
    <property type="entry name" value="CBS"/>
    <property type="match status" value="2"/>
</dbReference>
<dbReference type="Gene3D" id="2.60.120.10">
    <property type="entry name" value="Jelly Rolls"/>
    <property type="match status" value="1"/>
</dbReference>
<dbReference type="Pfam" id="PF10335">
    <property type="entry name" value="DUF294_C"/>
    <property type="match status" value="1"/>
</dbReference>
<dbReference type="SMART" id="SM00116">
    <property type="entry name" value="CBS"/>
    <property type="match status" value="2"/>
</dbReference>
<dbReference type="CDD" id="cd00038">
    <property type="entry name" value="CAP_ED"/>
    <property type="match status" value="1"/>
</dbReference>
<dbReference type="SUPFAM" id="SSF54631">
    <property type="entry name" value="CBS-domain pair"/>
    <property type="match status" value="1"/>
</dbReference>
<evidence type="ECO:0000256" key="2">
    <source>
        <dbReference type="PROSITE-ProRule" id="PRU00703"/>
    </source>
</evidence>
<dbReference type="CDD" id="cd04587">
    <property type="entry name" value="CBS_pair_CAP-ED_NT_Pol-beta-like_DUF294_assoc"/>
    <property type="match status" value="1"/>
</dbReference>
<evidence type="ECO:0000313" key="6">
    <source>
        <dbReference type="Proteomes" id="UP000824281"/>
    </source>
</evidence>
<dbReference type="Pfam" id="PF00027">
    <property type="entry name" value="cNMP_binding"/>
    <property type="match status" value="1"/>
</dbReference>
<gene>
    <name evidence="5" type="ORF">K3148_03925</name>
</gene>
<dbReference type="PANTHER" id="PTHR43080:SF2">
    <property type="entry name" value="CBS DOMAIN-CONTAINING PROTEIN"/>
    <property type="match status" value="1"/>
</dbReference>
<protein>
    <submittedName>
        <fullName evidence="5">CBS domain-containing protein</fullName>
    </submittedName>
</protein>
<dbReference type="RefSeq" id="WP_221426017.1">
    <property type="nucleotide sequence ID" value="NZ_CP081295.1"/>
</dbReference>
<dbReference type="CDD" id="cd05401">
    <property type="entry name" value="NT_GlnE_GlnD_like"/>
    <property type="match status" value="1"/>
</dbReference>
<dbReference type="Proteomes" id="UP000824281">
    <property type="component" value="Chromosome"/>
</dbReference>
<dbReference type="Gene3D" id="3.10.580.10">
    <property type="entry name" value="CBS-domain"/>
    <property type="match status" value="1"/>
</dbReference>
<dbReference type="SMART" id="SM00100">
    <property type="entry name" value="cNMP"/>
    <property type="match status" value="1"/>
</dbReference>
<dbReference type="PROSITE" id="PS50042">
    <property type="entry name" value="CNMP_BINDING_3"/>
    <property type="match status" value="1"/>
</dbReference>
<organism evidence="5 6">
    <name type="scientific">Qipengyuania aurantiaca</name>
    <dbReference type="NCBI Taxonomy" id="2867233"/>
    <lineage>
        <taxon>Bacteria</taxon>
        <taxon>Pseudomonadati</taxon>
        <taxon>Pseudomonadota</taxon>
        <taxon>Alphaproteobacteria</taxon>
        <taxon>Sphingomonadales</taxon>
        <taxon>Erythrobacteraceae</taxon>
        <taxon>Qipengyuania</taxon>
    </lineage>
</organism>
<evidence type="ECO:0000313" key="5">
    <source>
        <dbReference type="EMBL" id="QZD90551.1"/>
    </source>
</evidence>
<dbReference type="InterPro" id="IPR018490">
    <property type="entry name" value="cNMP-bd_dom_sf"/>
</dbReference>
<evidence type="ECO:0000256" key="1">
    <source>
        <dbReference type="ARBA" id="ARBA00023122"/>
    </source>
</evidence>